<dbReference type="FunCoup" id="A0A2G5CR72">
    <property type="interactions" value="2525"/>
</dbReference>
<keyword evidence="5" id="KW-0143">Chaperone</keyword>
<dbReference type="Pfam" id="PF16752">
    <property type="entry name" value="TBCC_N"/>
    <property type="match status" value="1"/>
</dbReference>
<dbReference type="GO" id="GO:0005737">
    <property type="term" value="C:cytoplasm"/>
    <property type="evidence" value="ECO:0007669"/>
    <property type="project" value="UniProtKB-SubCell"/>
</dbReference>
<evidence type="ECO:0000313" key="9">
    <source>
        <dbReference type="EMBL" id="PIA33347.1"/>
    </source>
</evidence>
<keyword evidence="4" id="KW-0007">Acetylation</keyword>
<dbReference type="InterPro" id="IPR006599">
    <property type="entry name" value="CARP_motif"/>
</dbReference>
<evidence type="ECO:0000256" key="6">
    <source>
        <dbReference type="ARBA" id="ARBA00026055"/>
    </source>
</evidence>
<dbReference type="InterPro" id="IPR031925">
    <property type="entry name" value="TBCC_N"/>
</dbReference>
<keyword evidence="3" id="KW-0963">Cytoplasm</keyword>
<dbReference type="PROSITE" id="PS51329">
    <property type="entry name" value="C_CAP_COFACTOR_C"/>
    <property type="match status" value="1"/>
</dbReference>
<dbReference type="STRING" id="218851.A0A2G5CR72"/>
<dbReference type="GO" id="GO:0015631">
    <property type="term" value="F:tubulin binding"/>
    <property type="evidence" value="ECO:0007669"/>
    <property type="project" value="InterPro"/>
</dbReference>
<dbReference type="PANTHER" id="PTHR15139">
    <property type="entry name" value="TUBULIN FOLDING COFACTOR C"/>
    <property type="match status" value="1"/>
</dbReference>
<gene>
    <name evidence="9" type="ORF">AQUCO_04100042v1</name>
</gene>
<reference evidence="9 10" key="1">
    <citation type="submission" date="2017-09" db="EMBL/GenBank/DDBJ databases">
        <title>WGS assembly of Aquilegia coerulea Goldsmith.</title>
        <authorList>
            <person name="Hodges S."/>
            <person name="Kramer E."/>
            <person name="Nordborg M."/>
            <person name="Tomkins J."/>
            <person name="Borevitz J."/>
            <person name="Derieg N."/>
            <person name="Yan J."/>
            <person name="Mihaltcheva S."/>
            <person name="Hayes R.D."/>
            <person name="Rokhsar D."/>
        </authorList>
    </citation>
    <scope>NUCLEOTIDE SEQUENCE [LARGE SCALE GENOMIC DNA]</scope>
    <source>
        <strain evidence="10">cv. Goldsmith</strain>
    </source>
</reference>
<dbReference type="Gene3D" id="1.20.58.1250">
    <property type="entry name" value="Tubulin Binding Cofactor C, N-terminal domain"/>
    <property type="match status" value="1"/>
</dbReference>
<dbReference type="InterPro" id="IPR012945">
    <property type="entry name" value="Tubulin-bd_cofactor_C_dom"/>
</dbReference>
<dbReference type="InterPro" id="IPR017901">
    <property type="entry name" value="C-CAP_CF_C-like"/>
</dbReference>
<proteinExistence type="inferred from homology"/>
<dbReference type="PANTHER" id="PTHR15139:SF0">
    <property type="entry name" value="TUBULIN-SPECIFIC CHAPERONE C"/>
    <property type="match status" value="1"/>
</dbReference>
<dbReference type="Gene3D" id="2.160.20.70">
    <property type="match status" value="1"/>
</dbReference>
<dbReference type="EMBL" id="KZ305058">
    <property type="protein sequence ID" value="PIA33347.1"/>
    <property type="molecule type" value="Genomic_DNA"/>
</dbReference>
<feature type="region of interest" description="Disordered" evidence="7">
    <location>
        <begin position="1"/>
        <end position="21"/>
    </location>
</feature>
<keyword evidence="10" id="KW-1185">Reference proteome</keyword>
<evidence type="ECO:0000259" key="8">
    <source>
        <dbReference type="PROSITE" id="PS51329"/>
    </source>
</evidence>
<evidence type="ECO:0000256" key="4">
    <source>
        <dbReference type="ARBA" id="ARBA00022990"/>
    </source>
</evidence>
<evidence type="ECO:0000256" key="3">
    <source>
        <dbReference type="ARBA" id="ARBA00022490"/>
    </source>
</evidence>
<protein>
    <recommendedName>
        <fullName evidence="8">C-CAP/cofactor C-like domain-containing protein</fullName>
    </recommendedName>
</protein>
<dbReference type="OrthoDB" id="194775at2759"/>
<dbReference type="Pfam" id="PF07986">
    <property type="entry name" value="TBCC"/>
    <property type="match status" value="1"/>
</dbReference>
<evidence type="ECO:0000256" key="5">
    <source>
        <dbReference type="ARBA" id="ARBA00023186"/>
    </source>
</evidence>
<organism evidence="9 10">
    <name type="scientific">Aquilegia coerulea</name>
    <name type="common">Rocky mountain columbine</name>
    <dbReference type="NCBI Taxonomy" id="218851"/>
    <lineage>
        <taxon>Eukaryota</taxon>
        <taxon>Viridiplantae</taxon>
        <taxon>Streptophyta</taxon>
        <taxon>Embryophyta</taxon>
        <taxon>Tracheophyta</taxon>
        <taxon>Spermatophyta</taxon>
        <taxon>Magnoliopsida</taxon>
        <taxon>Ranunculales</taxon>
        <taxon>Ranunculaceae</taxon>
        <taxon>Thalictroideae</taxon>
        <taxon>Aquilegia</taxon>
    </lineage>
</organism>
<dbReference type="InterPro" id="IPR016098">
    <property type="entry name" value="CAP/MinC_C"/>
</dbReference>
<evidence type="ECO:0000256" key="2">
    <source>
        <dbReference type="ARBA" id="ARBA00008848"/>
    </source>
</evidence>
<comment type="subcellular location">
    <subcellularLocation>
        <location evidence="1">Cytoplasm</location>
    </subcellularLocation>
</comment>
<evidence type="ECO:0000256" key="7">
    <source>
        <dbReference type="SAM" id="MobiDB-lite"/>
    </source>
</evidence>
<comment type="similarity">
    <text evidence="2">Belongs to the TBCC family.</text>
</comment>
<comment type="subunit">
    <text evidence="6">Supercomplex made of cofactors A to E. Cofactors A and D function by capturing and stabilizing tubulin in a quasi-native conformation. Cofactor E binds to the cofactor D-tubulin complex; interaction with cofactor C then causes the release of tubulin polypeptides that are committed to the native state.</text>
</comment>
<dbReference type="SMART" id="SM00673">
    <property type="entry name" value="CARP"/>
    <property type="match status" value="2"/>
</dbReference>
<evidence type="ECO:0000313" key="10">
    <source>
        <dbReference type="Proteomes" id="UP000230069"/>
    </source>
</evidence>
<name>A0A2G5CR72_AQUCA</name>
<dbReference type="AlphaFoldDB" id="A0A2G5CR72"/>
<dbReference type="GO" id="GO:0007021">
    <property type="term" value="P:tubulin complex assembly"/>
    <property type="evidence" value="ECO:0007669"/>
    <property type="project" value="TreeGrafter"/>
</dbReference>
<dbReference type="InParanoid" id="A0A2G5CR72"/>
<dbReference type="InterPro" id="IPR038397">
    <property type="entry name" value="TBCC_N_sf"/>
</dbReference>
<dbReference type="GO" id="GO:0007023">
    <property type="term" value="P:post-chaperonin tubulin folding pathway"/>
    <property type="evidence" value="ECO:0007669"/>
    <property type="project" value="InterPro"/>
</dbReference>
<sequence length="359" mass="41131">MDDEEDLSNPKKISNEDSISQKHSAMIERLTNLHQSRLQQQEISRKSDSNLSPSFESTKSFLDRFSSLKQAIETELDRCRNISDRESKSILIKSDLEKISLSISNLEKLVAENSYFLPNYEVRSSLKTISDLKEKLELVNSELLPKKKFAFKSKSSKTKEQNNVVVVNENVIKENDVDSNVKVRDSPGFRDKEGVVLIKHFGDLEEGEFTLENLNSCEIRLIGRLRAIFVHKLKNCRVFVGPIMGSVLIEQVEDCLFMLASHQIRIHHAKKTDFYLRVRSRPIIEDSNGVRFAPYLLVYDGIESDLKECSLYEDTGNWGNVDDFRWLRAVQSPNWSILPEGERSGTVYISKSETSSENS</sequence>
<dbReference type="Proteomes" id="UP000230069">
    <property type="component" value="Unassembled WGS sequence"/>
</dbReference>
<feature type="domain" description="C-CAP/cofactor C-like" evidence="8">
    <location>
        <begin position="152"/>
        <end position="326"/>
    </location>
</feature>
<accession>A0A2G5CR72</accession>
<evidence type="ECO:0000256" key="1">
    <source>
        <dbReference type="ARBA" id="ARBA00004496"/>
    </source>
</evidence>
<dbReference type="InterPro" id="IPR027684">
    <property type="entry name" value="TBCC"/>
</dbReference>